<reference evidence="1 2" key="1">
    <citation type="submission" date="2007-03" db="EMBL/GenBank/DDBJ databases">
        <title>Complete sequence of chromosome of Methanococcus maripaludis C5.</title>
        <authorList>
            <consortium name="US DOE Joint Genome Institute"/>
            <person name="Copeland A."/>
            <person name="Lucas S."/>
            <person name="Lapidus A."/>
            <person name="Barry K."/>
            <person name="Glavina del Rio T."/>
            <person name="Dalin E."/>
            <person name="Tice H."/>
            <person name="Pitluck S."/>
            <person name="Chertkov O."/>
            <person name="Brettin T."/>
            <person name="Bruce D."/>
            <person name="Han C."/>
            <person name="Detter J.C."/>
            <person name="Schmutz J."/>
            <person name="Larimer F."/>
            <person name="Land M."/>
            <person name="Hauser L."/>
            <person name="Kyrpides N."/>
            <person name="Mikhailova N."/>
            <person name="Sieprawska-Lupa M."/>
            <person name="Whitman W.B."/>
            <person name="Richardson P."/>
        </authorList>
    </citation>
    <scope>NUCLEOTIDE SEQUENCE [LARGE SCALE GENOMIC DNA]</scope>
    <source>
        <strain evidence="2">C5 / ATCC BAA-1333</strain>
    </source>
</reference>
<dbReference type="Gene3D" id="3.40.50.11200">
    <property type="match status" value="1"/>
</dbReference>
<accession>A4FZF7</accession>
<dbReference type="RefSeq" id="WP_011869042.1">
    <property type="nucleotide sequence ID" value="NC_009135.1"/>
</dbReference>
<dbReference type="HOGENOM" id="CLU_2366225_0_0_2"/>
<organism evidence="1 2">
    <name type="scientific">Methanococcus maripaludis (strain C5 / ATCC BAA-1333)</name>
    <dbReference type="NCBI Taxonomy" id="402880"/>
    <lineage>
        <taxon>Archaea</taxon>
        <taxon>Methanobacteriati</taxon>
        <taxon>Methanobacteriota</taxon>
        <taxon>Methanomada group</taxon>
        <taxon>Methanococci</taxon>
        <taxon>Methanococcales</taxon>
        <taxon>Methanococcaceae</taxon>
        <taxon>Methanococcus</taxon>
    </lineage>
</organism>
<protein>
    <submittedName>
        <fullName evidence="1">Uncharacterized protein</fullName>
    </submittedName>
</protein>
<dbReference type="KEGG" id="mmq:MmarC5_1293"/>
<dbReference type="AlphaFoldDB" id="A4FZF7"/>
<proteinExistence type="predicted"/>
<dbReference type="EMBL" id="CP000609">
    <property type="protein sequence ID" value="ABO35591.1"/>
    <property type="molecule type" value="Genomic_DNA"/>
</dbReference>
<evidence type="ECO:0000313" key="1">
    <source>
        <dbReference type="EMBL" id="ABO35591.1"/>
    </source>
</evidence>
<gene>
    <name evidence="1" type="ordered locus">MmarC5_1293</name>
</gene>
<sequence length="95" mass="11102">MLVIISDVYNRDRKLLPFELEKAVGINKMPVIMAYVGGYGENPLKKSDLWPKLLKFRIDSKSIKTIHVPFEIERIKKAIETYDIDNMPEDYITLM</sequence>
<name>A4FZF7_METM5</name>
<dbReference type="GeneID" id="25393255"/>
<evidence type="ECO:0000313" key="2">
    <source>
        <dbReference type="Proteomes" id="UP000000253"/>
    </source>
</evidence>
<dbReference type="Proteomes" id="UP000000253">
    <property type="component" value="Chromosome"/>
</dbReference>